<dbReference type="RefSeq" id="WP_066763125.1">
    <property type="nucleotide sequence ID" value="NZ_BMIO01000003.1"/>
</dbReference>
<keyword evidence="5" id="KW-0812">Transmembrane</keyword>
<feature type="region of interest" description="Disordered" evidence="4">
    <location>
        <begin position="380"/>
        <end position="399"/>
    </location>
</feature>
<evidence type="ECO:0000256" key="3">
    <source>
        <dbReference type="ARBA" id="ARBA00023002"/>
    </source>
</evidence>
<comment type="similarity">
    <text evidence="2">Belongs to the bacterial PQQ dehydrogenase family.</text>
</comment>
<dbReference type="EMBL" id="BMIO01000003">
    <property type="protein sequence ID" value="GGD38700.1"/>
    <property type="molecule type" value="Genomic_DNA"/>
</dbReference>
<evidence type="ECO:0000256" key="5">
    <source>
        <dbReference type="SAM" id="Phobius"/>
    </source>
</evidence>
<dbReference type="AlphaFoldDB" id="A0A917DHY7"/>
<evidence type="ECO:0000256" key="1">
    <source>
        <dbReference type="ARBA" id="ARBA00001931"/>
    </source>
</evidence>
<dbReference type="CDD" id="cd10280">
    <property type="entry name" value="PQQ_mGDH"/>
    <property type="match status" value="1"/>
</dbReference>
<dbReference type="Proteomes" id="UP000598997">
    <property type="component" value="Unassembled WGS sequence"/>
</dbReference>
<dbReference type="Pfam" id="PF01011">
    <property type="entry name" value="PQQ"/>
    <property type="match status" value="1"/>
</dbReference>
<dbReference type="Gene3D" id="2.140.10.10">
    <property type="entry name" value="Quinoprotein alcohol dehydrogenase-like superfamily"/>
    <property type="match status" value="2"/>
</dbReference>
<feature type="transmembrane region" description="Helical" evidence="5">
    <location>
        <begin position="127"/>
        <end position="147"/>
    </location>
</feature>
<dbReference type="GO" id="GO:0048038">
    <property type="term" value="F:quinone binding"/>
    <property type="evidence" value="ECO:0007669"/>
    <property type="project" value="InterPro"/>
</dbReference>
<evidence type="ECO:0000313" key="8">
    <source>
        <dbReference type="Proteomes" id="UP000598997"/>
    </source>
</evidence>
<dbReference type="OrthoDB" id="9794322at2"/>
<keyword evidence="5" id="KW-1133">Transmembrane helix</keyword>
<protein>
    <submittedName>
        <fullName evidence="7">Glucose dehydrogenase</fullName>
    </submittedName>
</protein>
<reference evidence="7 8" key="1">
    <citation type="journal article" date="2014" name="Int. J. Syst. Evol. Microbiol.">
        <title>Complete genome sequence of Corynebacterium casei LMG S-19264T (=DSM 44701T), isolated from a smear-ripened cheese.</title>
        <authorList>
            <consortium name="US DOE Joint Genome Institute (JGI-PGF)"/>
            <person name="Walter F."/>
            <person name="Albersmeier A."/>
            <person name="Kalinowski J."/>
            <person name="Ruckert C."/>
        </authorList>
    </citation>
    <scope>NUCLEOTIDE SEQUENCE [LARGE SCALE GENOMIC DNA]</scope>
    <source>
        <strain evidence="7 8">CGMCC 1.15358</strain>
    </source>
</reference>
<dbReference type="SMART" id="SM00564">
    <property type="entry name" value="PQQ"/>
    <property type="match status" value="5"/>
</dbReference>
<evidence type="ECO:0000313" key="7">
    <source>
        <dbReference type="EMBL" id="GGD38700.1"/>
    </source>
</evidence>
<dbReference type="PANTHER" id="PTHR32303">
    <property type="entry name" value="QUINOPROTEIN ALCOHOL DEHYDROGENASE (CYTOCHROME C)"/>
    <property type="match status" value="1"/>
</dbReference>
<feature type="transmembrane region" description="Helical" evidence="5">
    <location>
        <begin position="47"/>
        <end position="64"/>
    </location>
</feature>
<evidence type="ECO:0000256" key="2">
    <source>
        <dbReference type="ARBA" id="ARBA00008156"/>
    </source>
</evidence>
<keyword evidence="8" id="KW-1185">Reference proteome</keyword>
<dbReference type="InterPro" id="IPR002372">
    <property type="entry name" value="PQQ_rpt_dom"/>
</dbReference>
<organism evidence="7 8">
    <name type="scientific">Croceicoccus pelagius</name>
    <dbReference type="NCBI Taxonomy" id="1703341"/>
    <lineage>
        <taxon>Bacteria</taxon>
        <taxon>Pseudomonadati</taxon>
        <taxon>Pseudomonadota</taxon>
        <taxon>Alphaproteobacteria</taxon>
        <taxon>Sphingomonadales</taxon>
        <taxon>Erythrobacteraceae</taxon>
        <taxon>Croceicoccus</taxon>
    </lineage>
</organism>
<feature type="transmembrane region" description="Helical" evidence="5">
    <location>
        <begin position="71"/>
        <end position="87"/>
    </location>
</feature>
<comment type="cofactor">
    <cofactor evidence="1">
        <name>pyrroloquinoline quinone</name>
        <dbReference type="ChEBI" id="CHEBI:58442"/>
    </cofactor>
</comment>
<comment type="caution">
    <text evidence="7">The sequence shown here is derived from an EMBL/GenBank/DDBJ whole genome shotgun (WGS) entry which is preliminary data.</text>
</comment>
<dbReference type="InterPro" id="IPR017511">
    <property type="entry name" value="PQQ_mDH"/>
</dbReference>
<dbReference type="NCBIfam" id="TIGR03074">
    <property type="entry name" value="PQQ_membr_DH"/>
    <property type="match status" value="1"/>
</dbReference>
<evidence type="ECO:0000256" key="4">
    <source>
        <dbReference type="SAM" id="MobiDB-lite"/>
    </source>
</evidence>
<name>A0A917DHY7_9SPHN</name>
<dbReference type="InterPro" id="IPR011047">
    <property type="entry name" value="Quinoprotein_ADH-like_sf"/>
</dbReference>
<keyword evidence="5" id="KW-0472">Membrane</keyword>
<proteinExistence type="inferred from homology"/>
<dbReference type="GO" id="GO:0008876">
    <property type="term" value="F:quinoprotein glucose dehydrogenase activity"/>
    <property type="evidence" value="ECO:0007669"/>
    <property type="project" value="TreeGrafter"/>
</dbReference>
<feature type="transmembrane region" description="Helical" evidence="5">
    <location>
        <begin position="20"/>
        <end position="41"/>
    </location>
</feature>
<dbReference type="SUPFAM" id="SSF50998">
    <property type="entry name" value="Quinoprotein alcohol dehydrogenase-like"/>
    <property type="match status" value="1"/>
</dbReference>
<gene>
    <name evidence="7" type="ORF">GCM10010989_10960</name>
</gene>
<accession>A0A917DHY7</accession>
<feature type="domain" description="Pyrrolo-quinoline quinone repeat" evidence="6">
    <location>
        <begin position="173"/>
        <end position="763"/>
    </location>
</feature>
<dbReference type="GO" id="GO:0016020">
    <property type="term" value="C:membrane"/>
    <property type="evidence" value="ECO:0007669"/>
    <property type="project" value="InterPro"/>
</dbReference>
<evidence type="ECO:0000259" key="6">
    <source>
        <dbReference type="Pfam" id="PF01011"/>
    </source>
</evidence>
<sequence>MAKAESVGGAQRRPPLWSRLLAAVFLGLVGLALLGGGAWLISLGGSAYYAIAGAACLASAFLVWRGDHRALPVYAALLAGTLVWAVWEVGLTFWQLVPRLAGPVVIGVVLALPFVQRMLVRKGPIMARLLPALAIGAAVAVMSVAFFQVRTYDMSPGASRVAAAVSDDGPTDWTAYGSNAAGLRHSGANQITPANVASLEPAWSFETGDTNAKRPEIGPPISFMATPLMVDDTVYFCSPTGKVFALDADTGKPVWTRDPRAEIGNAQMLNCRGVSYHADAKEAGLCSARILSMTVDGRLLASDARTGKPCPDFGKNGSIDLTQDLGSIDPLRSYTSSPPAIIGNVAVLGSYVRDNFDKDDPSGVVRAFDVKSGRMLWGWDSGRPDDAPQPAAGEEWTRGSPNAWSVFSADPDLGLVYLPTGNATPDHVGTHRSPDLERYASSIVALDVATGKVRWSFQTVHHDIWDYDVPAQPVLFDHPSANGPVPALAAPTKQGEIFILDRRTGKPLVPVEERAVPQGKLPGERYSPTQPFNRNFASFAPPELTEASMWGATPLDQLYCRIRFRSLDYEGLYTPPSERGTIQYPGTFGTLNWGSVSIDTARELMIVNSAAIPQEVLLFPRDSDADTPEEATSSHAPGYLPQIGTNYGVSLWPMLSPLGIPCTAPPWGHLSAVDLKTGKLAWKRTIGTSEDVAPLGIKIPGAFNLGGSVTTASGLTFIGATIDDYLRAFDTETGEELWKGRLPAGGQATPITYRSKKTGRQYVVIAAGGHMYMGTTPGDHVVAFALPEGND</sequence>
<dbReference type="InterPro" id="IPR018391">
    <property type="entry name" value="PQQ_b-propeller_rpt"/>
</dbReference>
<dbReference type="PANTHER" id="PTHR32303:SF4">
    <property type="entry name" value="QUINOPROTEIN GLUCOSE DEHYDROGENASE"/>
    <property type="match status" value="1"/>
</dbReference>
<keyword evidence="3" id="KW-0560">Oxidoreductase</keyword>
<feature type="transmembrane region" description="Helical" evidence="5">
    <location>
        <begin position="93"/>
        <end position="115"/>
    </location>
</feature>